<comment type="caution">
    <text evidence="3">The sequence shown here is derived from an EMBL/GenBank/DDBJ whole genome shotgun (WGS) entry which is preliminary data.</text>
</comment>
<evidence type="ECO:0000259" key="2">
    <source>
        <dbReference type="Pfam" id="PF10099"/>
    </source>
</evidence>
<dbReference type="GO" id="GO:0005886">
    <property type="term" value="C:plasma membrane"/>
    <property type="evidence" value="ECO:0007669"/>
    <property type="project" value="InterPro"/>
</dbReference>
<sequence length="272" mass="28663">MNTDADTGPAAEDALVERLAGYLEQRATGDRTETDTDADDRDEALFAALTESLTAAHTWAEPPAGMRDNILAAVLAQPAPAGEPAAEAAVTIEDTAEPTEVEDTGEPSPPPVPVRRRRRWSLGWLAPRPRLAWAVPMAVLVAAVYAAAVLAADRALQPDPPRGERYVATGTELAPDATATVSIRDTGSGFSIVVTFDHLPAAAPGSYYAAWLRGPATSVPIGSFHERRPGTPVELWSGVDPKAYDTFVITLQTEGAPPTPSALKVMIAPLTP</sequence>
<evidence type="ECO:0000313" key="3">
    <source>
        <dbReference type="EMBL" id="GFJ86718.1"/>
    </source>
</evidence>
<feature type="region of interest" description="Disordered" evidence="1">
    <location>
        <begin position="1"/>
        <end position="39"/>
    </location>
</feature>
<dbReference type="Proteomes" id="UP000482960">
    <property type="component" value="Unassembled WGS sequence"/>
</dbReference>
<feature type="domain" description="Anti-sigma K factor RskA C-terminal" evidence="2">
    <location>
        <begin position="140"/>
        <end position="261"/>
    </location>
</feature>
<proteinExistence type="predicted"/>
<dbReference type="InterPro" id="IPR018764">
    <property type="entry name" value="RskA_C"/>
</dbReference>
<reference evidence="3 4" key="1">
    <citation type="submission" date="2020-03" db="EMBL/GenBank/DDBJ databases">
        <title>Whole genome shotgun sequence of Phytohabitans rumicis NBRC 108638.</title>
        <authorList>
            <person name="Komaki H."/>
            <person name="Tamura T."/>
        </authorList>
    </citation>
    <scope>NUCLEOTIDE SEQUENCE [LARGE SCALE GENOMIC DNA]</scope>
    <source>
        <strain evidence="3 4">NBRC 108638</strain>
    </source>
</reference>
<name>A0A6V8KVH1_9ACTN</name>
<accession>A0A6V8KVH1</accession>
<dbReference type="Pfam" id="PF10099">
    <property type="entry name" value="RskA_C"/>
    <property type="match status" value="1"/>
</dbReference>
<protein>
    <recommendedName>
        <fullName evidence="2">Anti-sigma K factor RskA C-terminal domain-containing protein</fullName>
    </recommendedName>
</protein>
<reference evidence="3 4" key="2">
    <citation type="submission" date="2020-03" db="EMBL/GenBank/DDBJ databases">
        <authorList>
            <person name="Ichikawa N."/>
            <person name="Kimura A."/>
            <person name="Kitahashi Y."/>
            <person name="Uohara A."/>
        </authorList>
    </citation>
    <scope>NUCLEOTIDE SEQUENCE [LARGE SCALE GENOMIC DNA]</scope>
    <source>
        <strain evidence="3 4">NBRC 108638</strain>
    </source>
</reference>
<evidence type="ECO:0000256" key="1">
    <source>
        <dbReference type="SAM" id="MobiDB-lite"/>
    </source>
</evidence>
<dbReference type="AlphaFoldDB" id="A0A6V8KVH1"/>
<dbReference type="RefSeq" id="WP_173073355.1">
    <property type="nucleotide sequence ID" value="NZ_BAABJB010000056.1"/>
</dbReference>
<evidence type="ECO:0000313" key="4">
    <source>
        <dbReference type="Proteomes" id="UP000482960"/>
    </source>
</evidence>
<organism evidence="3 4">
    <name type="scientific">Phytohabitans rumicis</name>
    <dbReference type="NCBI Taxonomy" id="1076125"/>
    <lineage>
        <taxon>Bacteria</taxon>
        <taxon>Bacillati</taxon>
        <taxon>Actinomycetota</taxon>
        <taxon>Actinomycetes</taxon>
        <taxon>Micromonosporales</taxon>
        <taxon>Micromonosporaceae</taxon>
    </lineage>
</organism>
<gene>
    <name evidence="3" type="ORF">Prum_003600</name>
</gene>
<keyword evidence="4" id="KW-1185">Reference proteome</keyword>
<dbReference type="EMBL" id="BLPG01000001">
    <property type="protein sequence ID" value="GFJ86718.1"/>
    <property type="molecule type" value="Genomic_DNA"/>
</dbReference>